<evidence type="ECO:0000256" key="2">
    <source>
        <dbReference type="SAM" id="MobiDB-lite"/>
    </source>
</evidence>
<dbReference type="OrthoDB" id="3532430at2759"/>
<accession>F2S503</accession>
<dbReference type="EMBL" id="GG698513">
    <property type="protein sequence ID" value="EGD98652.1"/>
    <property type="molecule type" value="Genomic_DNA"/>
</dbReference>
<feature type="region of interest" description="Disordered" evidence="2">
    <location>
        <begin position="84"/>
        <end position="154"/>
    </location>
</feature>
<feature type="region of interest" description="Disordered" evidence="2">
    <location>
        <begin position="37"/>
        <end position="64"/>
    </location>
</feature>
<feature type="coiled-coil region" evidence="1">
    <location>
        <begin position="204"/>
        <end position="249"/>
    </location>
</feature>
<keyword evidence="4" id="KW-1185">Reference proteome</keyword>
<evidence type="ECO:0000313" key="3">
    <source>
        <dbReference type="EMBL" id="EGD98652.1"/>
    </source>
</evidence>
<organism evidence="3 4">
    <name type="scientific">Trichophyton tonsurans (strain CBS 112818)</name>
    <name type="common">Scalp ringworm fungus</name>
    <dbReference type="NCBI Taxonomy" id="647933"/>
    <lineage>
        <taxon>Eukaryota</taxon>
        <taxon>Fungi</taxon>
        <taxon>Dikarya</taxon>
        <taxon>Ascomycota</taxon>
        <taxon>Pezizomycotina</taxon>
        <taxon>Eurotiomycetes</taxon>
        <taxon>Eurotiomycetidae</taxon>
        <taxon>Onygenales</taxon>
        <taxon>Arthrodermataceae</taxon>
        <taxon>Trichophyton</taxon>
    </lineage>
</organism>
<evidence type="ECO:0000256" key="1">
    <source>
        <dbReference type="SAM" id="Coils"/>
    </source>
</evidence>
<dbReference type="AlphaFoldDB" id="F2S503"/>
<sequence length="731" mass="82336">MNKKSLIASLVPTDWVASRLQLLQTYRRWLFSMRPGLRSRAGDPPVEENRLSEAGAPSETGEGSASVVQEPAACCSLDDAPCTPRKTRTARRSRKRVRFSDPGCHVDQDNTLEQSDPSTGLTPLVSRTTLRADQAGDAAVHTSRSGGKRRDSRLRYSDPAVYSQLRQTQAEMAMSTPDSNIFRYLRFHDILDPRARRRIQRLGFSEAMNEIDRRRKEEKRLQRQKDEQMRQLQMEVESLRNQRMEIDCQHSTTEESVCRTPERSERQNSHPIEETLLTPCPNTSGDSAAIMEDDMMDEDYSAPNSPLWTPMASSTPISTFGRAISTTTLSDPNTLAQIEQLTSELNDKNRDQLYLFEEWQRISGQPNAATQDNESREEHSALPPPDLAKQVIATLQDATVRAAEAVQNVKDLQSELSGHGFDGESAAEIIASIEAHFRHARVELERLVPGETANASLSNWKAIIDALVDRIHRLKMRWLLREKAEKLTILNNRMRDAGNLSKARIFELEGRLKREKETTASIEASLHQSDLKVLELNKKIKLLEAEKEEVITALEKAVKEQSVEHQKEVGNLNLRLSAISTSLNESKAENATLQSEKAQLEKRQRNMERISWNAIRQTQQKQREAMKAIVEWQNGIQLLAKDAGRPSTCSNAMSGLRHSFNGFGSEPITPETVSRFKDVEIGKGKKRRRCPDSGVNMVIEEDVWSESESLPSSACKPTTAFPIISPISPRA</sequence>
<evidence type="ECO:0000313" key="4">
    <source>
        <dbReference type="Proteomes" id="UP000009172"/>
    </source>
</evidence>
<proteinExistence type="predicted"/>
<dbReference type="HOGENOM" id="CLU_369643_0_0_1"/>
<feature type="compositionally biased region" description="Basic residues" evidence="2">
    <location>
        <begin position="85"/>
        <end position="97"/>
    </location>
</feature>
<keyword evidence="1" id="KW-0175">Coiled coil</keyword>
<dbReference type="Proteomes" id="UP000009172">
    <property type="component" value="Unassembled WGS sequence"/>
</dbReference>
<feature type="compositionally biased region" description="Polar residues" evidence="2">
    <location>
        <begin position="109"/>
        <end position="131"/>
    </location>
</feature>
<name>F2S503_TRIT1</name>
<protein>
    <submittedName>
        <fullName evidence="3">Uncharacterized protein</fullName>
    </submittedName>
</protein>
<gene>
    <name evidence="3" type="ORF">TESG_06132</name>
</gene>
<reference evidence="4" key="1">
    <citation type="journal article" date="2012" name="MBio">
        <title>Comparative genome analysis of Trichophyton rubrum and related dermatophytes reveals candidate genes involved in infection.</title>
        <authorList>
            <person name="Martinez D.A."/>
            <person name="Oliver B.G."/>
            <person name="Graeser Y."/>
            <person name="Goldberg J.M."/>
            <person name="Li W."/>
            <person name="Martinez-Rossi N.M."/>
            <person name="Monod M."/>
            <person name="Shelest E."/>
            <person name="Barton R.C."/>
            <person name="Birch E."/>
            <person name="Brakhage A.A."/>
            <person name="Chen Z."/>
            <person name="Gurr S.J."/>
            <person name="Heiman D."/>
            <person name="Heitman J."/>
            <person name="Kosti I."/>
            <person name="Rossi A."/>
            <person name="Saif S."/>
            <person name="Samalova M."/>
            <person name="Saunders C.W."/>
            <person name="Shea T."/>
            <person name="Summerbell R.C."/>
            <person name="Xu J."/>
            <person name="Young S."/>
            <person name="Zeng Q."/>
            <person name="Birren B.W."/>
            <person name="Cuomo C.A."/>
            <person name="White T.C."/>
        </authorList>
    </citation>
    <scope>NUCLEOTIDE SEQUENCE [LARGE SCALE GENOMIC DNA]</scope>
    <source>
        <strain evidence="4">CBS 112818</strain>
    </source>
</reference>
<feature type="coiled-coil region" evidence="1">
    <location>
        <begin position="526"/>
        <end position="610"/>
    </location>
</feature>
<feature type="region of interest" description="Disordered" evidence="2">
    <location>
        <begin position="365"/>
        <end position="385"/>
    </location>
</feature>